<dbReference type="PROSITE" id="PS50928">
    <property type="entry name" value="ABC_TM1"/>
    <property type="match status" value="1"/>
</dbReference>
<reference evidence="10 11" key="1">
    <citation type="submission" date="2020-08" db="EMBL/GenBank/DDBJ databases">
        <title>A Genomic Blueprint of the Chicken Gut Microbiome.</title>
        <authorList>
            <person name="Gilroy R."/>
            <person name="Ravi A."/>
            <person name="Getino M."/>
            <person name="Pursley I."/>
            <person name="Horton D.L."/>
            <person name="Alikhan N.-F."/>
            <person name="Baker D."/>
            <person name="Gharbi K."/>
            <person name="Hall N."/>
            <person name="Watson M."/>
            <person name="Adriaenssens E.M."/>
            <person name="Foster-Nyarko E."/>
            <person name="Jarju S."/>
            <person name="Secka A."/>
            <person name="Antonio M."/>
            <person name="Oren A."/>
            <person name="Chaudhuri R."/>
            <person name="La Ragione R.M."/>
            <person name="Hildebrand F."/>
            <person name="Pallen M.J."/>
        </authorList>
    </citation>
    <scope>NUCLEOTIDE SEQUENCE [LARGE SCALE GENOMIC DNA]</scope>
    <source>
        <strain evidence="10 11">Sa4CVA2</strain>
    </source>
</reference>
<dbReference type="PANTHER" id="PTHR43357:SF4">
    <property type="entry name" value="INNER MEMBRANE ABC TRANSPORTER PERMEASE PROTEIN YDCV"/>
    <property type="match status" value="1"/>
</dbReference>
<evidence type="ECO:0000256" key="2">
    <source>
        <dbReference type="ARBA" id="ARBA00022448"/>
    </source>
</evidence>
<protein>
    <submittedName>
        <fullName evidence="10">ABC transporter permease subunit</fullName>
    </submittedName>
</protein>
<sequence length="270" mass="30447">MGGKQRTKSEVNKIYHSLYILILLTIITIPIASTGIYAISGNWSQSILPESWTFQWLLQIWTDERFLWACFYSFLLCISGALLSITLIFPVLLIVHTKKPHWQRWINFVLVLPFAVPPIVSSIGVLNLYSDFLNNKIGAILILIGCYFTIVLPFVYRALDSNFLAIGVKDLIESSNLMGATSLKTVFYVVMPNLKTGFIVAFFISVSFLIGEFVYVNILIGGQFETIQIYLYSLKNLSGHLSSAVVISYFFILLIITAIINMFSGSKRRG</sequence>
<dbReference type="CDD" id="cd06261">
    <property type="entry name" value="TM_PBP2"/>
    <property type="match status" value="1"/>
</dbReference>
<dbReference type="Pfam" id="PF00528">
    <property type="entry name" value="BPD_transp_1"/>
    <property type="match status" value="1"/>
</dbReference>
<feature type="transmembrane region" description="Helical" evidence="8">
    <location>
        <begin position="20"/>
        <end position="39"/>
    </location>
</feature>
<evidence type="ECO:0000256" key="3">
    <source>
        <dbReference type="ARBA" id="ARBA00022475"/>
    </source>
</evidence>
<accession>A0ABR8RI61</accession>
<keyword evidence="11" id="KW-1185">Reference proteome</keyword>
<name>A0ABR8RI61_9GAMM</name>
<feature type="transmembrane region" description="Helical" evidence="8">
    <location>
        <begin position="66"/>
        <end position="93"/>
    </location>
</feature>
<evidence type="ECO:0000256" key="1">
    <source>
        <dbReference type="ARBA" id="ARBA00004429"/>
    </source>
</evidence>
<evidence type="ECO:0000256" key="5">
    <source>
        <dbReference type="ARBA" id="ARBA00022692"/>
    </source>
</evidence>
<evidence type="ECO:0000256" key="4">
    <source>
        <dbReference type="ARBA" id="ARBA00022519"/>
    </source>
</evidence>
<keyword evidence="3" id="KW-1003">Cell membrane</keyword>
<feature type="transmembrane region" description="Helical" evidence="8">
    <location>
        <begin position="105"/>
        <end position="125"/>
    </location>
</feature>
<keyword evidence="5 8" id="KW-0812">Transmembrane</keyword>
<feature type="transmembrane region" description="Helical" evidence="8">
    <location>
        <begin position="137"/>
        <end position="156"/>
    </location>
</feature>
<dbReference type="InterPro" id="IPR035906">
    <property type="entry name" value="MetI-like_sf"/>
</dbReference>
<evidence type="ECO:0000256" key="6">
    <source>
        <dbReference type="ARBA" id="ARBA00022989"/>
    </source>
</evidence>
<gene>
    <name evidence="10" type="ORF">H9653_04630</name>
</gene>
<comment type="caution">
    <text evidence="10">The sequence shown here is derived from an EMBL/GenBank/DDBJ whole genome shotgun (WGS) entry which is preliminary data.</text>
</comment>
<evidence type="ECO:0000259" key="9">
    <source>
        <dbReference type="PROSITE" id="PS50928"/>
    </source>
</evidence>
<comment type="similarity">
    <text evidence="8">Belongs to the binding-protein-dependent transport system permease family.</text>
</comment>
<organism evidence="10 11">
    <name type="scientific">Psychrobacter communis</name>
    <dbReference type="NCBI Taxonomy" id="2762238"/>
    <lineage>
        <taxon>Bacteria</taxon>
        <taxon>Pseudomonadati</taxon>
        <taxon>Pseudomonadota</taxon>
        <taxon>Gammaproteobacteria</taxon>
        <taxon>Moraxellales</taxon>
        <taxon>Moraxellaceae</taxon>
        <taxon>Psychrobacter</taxon>
    </lineage>
</organism>
<feature type="domain" description="ABC transmembrane type-1" evidence="9">
    <location>
        <begin position="70"/>
        <end position="264"/>
    </location>
</feature>
<evidence type="ECO:0000256" key="7">
    <source>
        <dbReference type="ARBA" id="ARBA00023136"/>
    </source>
</evidence>
<proteinExistence type="inferred from homology"/>
<keyword evidence="2 8" id="KW-0813">Transport</keyword>
<keyword evidence="4" id="KW-0997">Cell inner membrane</keyword>
<evidence type="ECO:0000313" key="11">
    <source>
        <dbReference type="Proteomes" id="UP000606724"/>
    </source>
</evidence>
<feature type="transmembrane region" description="Helical" evidence="8">
    <location>
        <begin position="240"/>
        <end position="263"/>
    </location>
</feature>
<dbReference type="Proteomes" id="UP000606724">
    <property type="component" value="Unassembled WGS sequence"/>
</dbReference>
<evidence type="ECO:0000256" key="8">
    <source>
        <dbReference type="RuleBase" id="RU363032"/>
    </source>
</evidence>
<dbReference type="PANTHER" id="PTHR43357">
    <property type="entry name" value="INNER MEMBRANE ABC TRANSPORTER PERMEASE PROTEIN YDCV"/>
    <property type="match status" value="1"/>
</dbReference>
<dbReference type="InterPro" id="IPR000515">
    <property type="entry name" value="MetI-like"/>
</dbReference>
<dbReference type="EMBL" id="JACSQR010000008">
    <property type="protein sequence ID" value="MBD7947307.1"/>
    <property type="molecule type" value="Genomic_DNA"/>
</dbReference>
<keyword evidence="6 8" id="KW-1133">Transmembrane helix</keyword>
<dbReference type="SUPFAM" id="SSF161098">
    <property type="entry name" value="MetI-like"/>
    <property type="match status" value="1"/>
</dbReference>
<keyword evidence="7 8" id="KW-0472">Membrane</keyword>
<comment type="subcellular location">
    <subcellularLocation>
        <location evidence="1">Cell inner membrane</location>
        <topology evidence="1">Multi-pass membrane protein</topology>
    </subcellularLocation>
    <subcellularLocation>
        <location evidence="8">Cell membrane</location>
        <topology evidence="8">Multi-pass membrane protein</topology>
    </subcellularLocation>
</comment>
<dbReference type="Gene3D" id="1.10.3720.10">
    <property type="entry name" value="MetI-like"/>
    <property type="match status" value="1"/>
</dbReference>
<evidence type="ECO:0000313" key="10">
    <source>
        <dbReference type="EMBL" id="MBD7947307.1"/>
    </source>
</evidence>
<feature type="transmembrane region" description="Helical" evidence="8">
    <location>
        <begin position="198"/>
        <end position="220"/>
    </location>
</feature>